<name>A0AAV4QRH2_9ARAC</name>
<accession>A0AAV4QRH2</accession>
<reference evidence="1 2" key="1">
    <citation type="submission" date="2021-06" db="EMBL/GenBank/DDBJ databases">
        <title>Caerostris darwini draft genome.</title>
        <authorList>
            <person name="Kono N."/>
            <person name="Arakawa K."/>
        </authorList>
    </citation>
    <scope>NUCLEOTIDE SEQUENCE [LARGE SCALE GENOMIC DNA]</scope>
</reference>
<gene>
    <name evidence="1" type="ORF">CDAR_185451</name>
</gene>
<protein>
    <submittedName>
        <fullName evidence="1">Uncharacterized protein</fullName>
    </submittedName>
</protein>
<comment type="caution">
    <text evidence="1">The sequence shown here is derived from an EMBL/GenBank/DDBJ whole genome shotgun (WGS) entry which is preliminary data.</text>
</comment>
<dbReference type="EMBL" id="BPLQ01004813">
    <property type="protein sequence ID" value="GIY10869.1"/>
    <property type="molecule type" value="Genomic_DNA"/>
</dbReference>
<dbReference type="AlphaFoldDB" id="A0AAV4QRH2"/>
<organism evidence="1 2">
    <name type="scientific">Caerostris darwini</name>
    <dbReference type="NCBI Taxonomy" id="1538125"/>
    <lineage>
        <taxon>Eukaryota</taxon>
        <taxon>Metazoa</taxon>
        <taxon>Ecdysozoa</taxon>
        <taxon>Arthropoda</taxon>
        <taxon>Chelicerata</taxon>
        <taxon>Arachnida</taxon>
        <taxon>Araneae</taxon>
        <taxon>Araneomorphae</taxon>
        <taxon>Entelegynae</taxon>
        <taxon>Araneoidea</taxon>
        <taxon>Araneidae</taxon>
        <taxon>Caerostris</taxon>
    </lineage>
</organism>
<evidence type="ECO:0000313" key="1">
    <source>
        <dbReference type="EMBL" id="GIY10869.1"/>
    </source>
</evidence>
<keyword evidence="2" id="KW-1185">Reference proteome</keyword>
<proteinExistence type="predicted"/>
<sequence>MQPIKMHLSWPTAVTDWERDTDTSFHQDVRKELGIDFSNVIDTLPFADTHGEDVLTIHKIPFVRICCEAQNFCRELFSF</sequence>
<dbReference type="Proteomes" id="UP001054837">
    <property type="component" value="Unassembled WGS sequence"/>
</dbReference>
<evidence type="ECO:0000313" key="2">
    <source>
        <dbReference type="Proteomes" id="UP001054837"/>
    </source>
</evidence>